<dbReference type="Proteomes" id="UP000050761">
    <property type="component" value="Unassembled WGS sequence"/>
</dbReference>
<dbReference type="WBParaSite" id="HPBE_0001422701-mRNA-1">
    <property type="protein sequence ID" value="HPBE_0001422701-mRNA-1"/>
    <property type="gene ID" value="HPBE_0001422701"/>
</dbReference>
<dbReference type="AlphaFoldDB" id="A0A183FZN2"/>
<organism evidence="2 3">
    <name type="scientific">Heligmosomoides polygyrus</name>
    <name type="common">Parasitic roundworm</name>
    <dbReference type="NCBI Taxonomy" id="6339"/>
    <lineage>
        <taxon>Eukaryota</taxon>
        <taxon>Metazoa</taxon>
        <taxon>Ecdysozoa</taxon>
        <taxon>Nematoda</taxon>
        <taxon>Chromadorea</taxon>
        <taxon>Rhabditida</taxon>
        <taxon>Rhabditina</taxon>
        <taxon>Rhabditomorpha</taxon>
        <taxon>Strongyloidea</taxon>
        <taxon>Heligmosomidae</taxon>
        <taxon>Heligmosomoides</taxon>
    </lineage>
</organism>
<reference evidence="3" key="1">
    <citation type="submission" date="2019-09" db="UniProtKB">
        <authorList>
            <consortium name="WormBaseParasite"/>
        </authorList>
    </citation>
    <scope>IDENTIFICATION</scope>
</reference>
<evidence type="ECO:0000313" key="2">
    <source>
        <dbReference type="Proteomes" id="UP000050761"/>
    </source>
</evidence>
<keyword evidence="2" id="KW-1185">Reference proteome</keyword>
<feature type="region of interest" description="Disordered" evidence="1">
    <location>
        <begin position="372"/>
        <end position="439"/>
    </location>
</feature>
<protein>
    <submittedName>
        <fullName evidence="3">SoHo domain-containing protein</fullName>
    </submittedName>
</protein>
<evidence type="ECO:0000256" key="1">
    <source>
        <dbReference type="SAM" id="MobiDB-lite"/>
    </source>
</evidence>
<feature type="compositionally biased region" description="Basic residues" evidence="1">
    <location>
        <begin position="419"/>
        <end position="428"/>
    </location>
</feature>
<feature type="compositionally biased region" description="Basic and acidic residues" evidence="1">
    <location>
        <begin position="97"/>
        <end position="106"/>
    </location>
</feature>
<proteinExistence type="predicted"/>
<name>A0A183FZN2_HELPZ</name>
<evidence type="ECO:0000313" key="3">
    <source>
        <dbReference type="WBParaSite" id="HPBE_0001422701-mRNA-1"/>
    </source>
</evidence>
<feature type="compositionally biased region" description="Basic and acidic residues" evidence="1">
    <location>
        <begin position="557"/>
        <end position="571"/>
    </location>
</feature>
<sequence length="628" mass="72026">LMSPPPTKEPRSIIKQGYYRFQTAAEPFTNRSRLPNFNELPEEERYRIMKENLERHRRTRATTPKPPITSFNGPFFQLEEVNAVRQNEGDLYNGSPAHKDYSRDRSGSSMSFADTRTISASEAELSNIKDATVVIWPPLNEGKTPRSQSVMSRRITDPDRIEEYRRQKQMEEEAMRRHEEEKMMAITKQMRAMQVQQQRLYEQRHGVVSPVPFIDVDHHPYGNFGIPQSPAPDYQSPDYGHDPHRMRVYETRPISALSEVSDQVYFSSKRHLAFHGFQRRAAFVEKLDDPPEIVRTGRRWQPPPEKPYVWPSVPRPASVDHQESQIDYPAGNYSIDVYSSGATRNATVDSGTPRSADNAEYHWAPFVSDPGFRKERKNFTPTNSPPLSPRRGHGTGPLDDVAKRQTKYLIQPSPDGSHRPKPAFRKERKTPSGGFYPHAPNAVKVVRRRPASAQGLLARVDDGKEEHIEVIHQRNYHKLDQGLNDWEKIYELPPHSSTIVGKDVPTNIDVKRRLTNFQGSIQNLQRRHENAQRSYSVDGSLPYGSVHDMSSPPASVHRSERMQSAKRRDSSRQNSQLGDAPPDPRALSPAPGHTKRMIRSMTESTQRLDPQHFQPIRDRRHSPGSQYL</sequence>
<feature type="region of interest" description="Disordered" evidence="1">
    <location>
        <begin position="90"/>
        <end position="110"/>
    </location>
</feature>
<accession>A0A183FZN2</accession>
<feature type="region of interest" description="Disordered" evidence="1">
    <location>
        <begin position="526"/>
        <end position="628"/>
    </location>
</feature>